<evidence type="ECO:0000313" key="14">
    <source>
        <dbReference type="Proteomes" id="UP000694394"/>
    </source>
</evidence>
<dbReference type="AlphaFoldDB" id="A0A8C5YG83"/>
<feature type="transmembrane region" description="Helical" evidence="10">
    <location>
        <begin position="242"/>
        <end position="261"/>
    </location>
</feature>
<keyword evidence="14" id="KW-1185">Reference proteome</keyword>
<name>A0A8C5YG83_MICMU</name>
<evidence type="ECO:0000256" key="8">
    <source>
        <dbReference type="ARBA" id="ARBA00023170"/>
    </source>
</evidence>
<sequence>MLCPWRTADLGLLLILTIFLVAASSSSNGDGKQIEQNSSMPLSEVNTSLSAVIDTSAVLHCPRTLTEVVLARWEIILRDKPSCTKAYRSDTNETKDTNCTDDRITWASSPSQNPDLHIAPVAITHDGNYRCTTATPDGNFNHEYHLQVLVAPEASLFLSRNRTAMCRAVAGKPAAHISWTPEGGACVTEQERWGNGTVTVKSTCHWEGPDVTTVTCSVSHLTGNRSLFIELLPGAITSEKSYIPYIIFPIILIIVGSIWFLKFGGCRKCKVNKTEATPVVEEDEMQPYASYTEKNNPLYDTTNKVKTSQELQNEVDCTGLLTL</sequence>
<dbReference type="PROSITE" id="PS50835">
    <property type="entry name" value="IG_LIKE"/>
    <property type="match status" value="1"/>
</dbReference>
<dbReference type="PANTHER" id="PTHR21462">
    <property type="entry name" value="CELL SURFACE GLYCOPROTEIN OX2 RECEPTOR PRECURSOR"/>
    <property type="match status" value="1"/>
</dbReference>
<dbReference type="SUPFAM" id="SSF48726">
    <property type="entry name" value="Immunoglobulin"/>
    <property type="match status" value="2"/>
</dbReference>
<keyword evidence="3 10" id="KW-0812">Transmembrane</keyword>
<comment type="subcellular location">
    <subcellularLocation>
        <location evidence="1">Membrane</location>
        <topology evidence="1">Single-pass type I membrane protein</topology>
    </subcellularLocation>
</comment>
<dbReference type="InterPro" id="IPR013783">
    <property type="entry name" value="Ig-like_fold"/>
</dbReference>
<dbReference type="GO" id="GO:0150077">
    <property type="term" value="P:regulation of neuroinflammatory response"/>
    <property type="evidence" value="ECO:0007669"/>
    <property type="project" value="InterPro"/>
</dbReference>
<gene>
    <name evidence="13" type="primary">CD200R1</name>
</gene>
<dbReference type="InterPro" id="IPR040012">
    <property type="entry name" value="CD200R"/>
</dbReference>
<feature type="domain" description="Ig-like" evidence="12">
    <location>
        <begin position="114"/>
        <end position="228"/>
    </location>
</feature>
<keyword evidence="9" id="KW-0325">Glycoprotein</keyword>
<evidence type="ECO:0000259" key="12">
    <source>
        <dbReference type="PROSITE" id="PS50835"/>
    </source>
</evidence>
<dbReference type="InterPro" id="IPR013162">
    <property type="entry name" value="CD80_C2-set"/>
</dbReference>
<dbReference type="Ensembl" id="ENSMICT00000072763.1">
    <property type="protein sequence ID" value="ENSMICP00000050954.1"/>
    <property type="gene ID" value="ENSMICG00000048896.1"/>
</dbReference>
<evidence type="ECO:0000256" key="9">
    <source>
        <dbReference type="ARBA" id="ARBA00023180"/>
    </source>
</evidence>
<dbReference type="PANTHER" id="PTHR21462:SF4">
    <property type="entry name" value="CELL SURFACE GLYCOPROTEIN CD200 RECEPTOR 1"/>
    <property type="match status" value="1"/>
</dbReference>
<feature type="signal peptide" evidence="11">
    <location>
        <begin position="1"/>
        <end position="23"/>
    </location>
</feature>
<dbReference type="EMBL" id="ABDC03001153">
    <property type="status" value="NOT_ANNOTATED_CDS"/>
    <property type="molecule type" value="Genomic_DNA"/>
</dbReference>
<keyword evidence="7" id="KW-1015">Disulfide bond</keyword>
<evidence type="ECO:0000256" key="10">
    <source>
        <dbReference type="SAM" id="Phobius"/>
    </source>
</evidence>
<dbReference type="Ensembl" id="ENSMICT00000073513.1">
    <property type="protein sequence ID" value="ENSMICP00000051831.1"/>
    <property type="gene ID" value="ENSMICG00000048896.1"/>
</dbReference>
<keyword evidence="8" id="KW-0675">Receptor</keyword>
<evidence type="ECO:0000256" key="4">
    <source>
        <dbReference type="ARBA" id="ARBA00022729"/>
    </source>
</evidence>
<dbReference type="InterPro" id="IPR036179">
    <property type="entry name" value="Ig-like_dom_sf"/>
</dbReference>
<dbReference type="Proteomes" id="UP000694394">
    <property type="component" value="Chromosome 1"/>
</dbReference>
<reference evidence="13" key="2">
    <citation type="submission" date="2016-12" db="EMBL/GenBank/DDBJ databases">
        <title>Mouse lemur reference genome and diversity panel.</title>
        <authorList>
            <person name="Harris R."/>
            <person name="Larsen P."/>
            <person name="Liu Y."/>
            <person name="Hughes D.S."/>
            <person name="Murali S."/>
            <person name="Raveendran M."/>
            <person name="Korchina V."/>
            <person name="Wang M."/>
            <person name="Jhangiani S."/>
            <person name="Bandaranaike D."/>
            <person name="Bellair M."/>
            <person name="Blankenburg K."/>
            <person name="Chao H."/>
            <person name="Dahdouli M."/>
            <person name="Dinh H."/>
            <person name="Doddapaneni H."/>
            <person name="English A."/>
            <person name="Firestine M."/>
            <person name="Gnanaolivu R."/>
            <person name="Gross S."/>
            <person name="Hernandez B."/>
            <person name="Javaid M."/>
            <person name="Jayaseelan J."/>
            <person name="Jones J."/>
            <person name="Khan Z."/>
            <person name="Kovar C."/>
            <person name="Kurapati P."/>
            <person name="Le B."/>
            <person name="Lee S."/>
            <person name="Li M."/>
            <person name="Mathew T."/>
            <person name="Narasimhan A."/>
            <person name="Ngo D."/>
            <person name="Nguyen L."/>
            <person name="Okwuonu G."/>
            <person name="Ongeri F."/>
            <person name="Osuji N."/>
            <person name="Pu L.-L."/>
            <person name="Puazo M."/>
            <person name="Quiroz J."/>
            <person name="Raj R."/>
            <person name="Rajbhandari K."/>
            <person name="Reid J.G."/>
            <person name="Santibanez J."/>
            <person name="Sexton D."/>
            <person name="Skinner E."/>
            <person name="Vee V."/>
            <person name="Weissenberger G."/>
            <person name="Wu Y."/>
            <person name="Xin Y."/>
            <person name="Han Y."/>
            <person name="Campbell C."/>
            <person name="Brown A."/>
            <person name="Sullivan B."/>
            <person name="Shelton J."/>
            <person name="Brown S."/>
            <person name="Dudchenko O."/>
            <person name="Machol I."/>
            <person name="Durand N."/>
            <person name="Shamim M."/>
            <person name="Lieberman A."/>
            <person name="Muzny D.M."/>
            <person name="Richards S."/>
            <person name="Yoder A."/>
            <person name="Worley K.C."/>
            <person name="Rogers J."/>
            <person name="Gibbs R.A."/>
        </authorList>
    </citation>
    <scope>NUCLEOTIDE SEQUENCE [LARGE SCALE GENOMIC DNA]</scope>
</reference>
<dbReference type="InterPro" id="IPR007110">
    <property type="entry name" value="Ig-like_dom"/>
</dbReference>
<evidence type="ECO:0000256" key="1">
    <source>
        <dbReference type="ARBA" id="ARBA00004479"/>
    </source>
</evidence>
<reference evidence="13" key="3">
    <citation type="submission" date="2025-05" db="UniProtKB">
        <authorList>
            <consortium name="Ensembl"/>
        </authorList>
    </citation>
    <scope>IDENTIFICATION</scope>
</reference>
<dbReference type="GO" id="GO:0009897">
    <property type="term" value="C:external side of plasma membrane"/>
    <property type="evidence" value="ECO:0007669"/>
    <property type="project" value="TreeGrafter"/>
</dbReference>
<feature type="chain" id="PRO_5044681006" evidence="11">
    <location>
        <begin position="24"/>
        <end position="323"/>
    </location>
</feature>
<organism evidence="13 14">
    <name type="scientific">Microcebus murinus</name>
    <name type="common">Gray mouse lemur</name>
    <name type="synonym">Lemur murinus</name>
    <dbReference type="NCBI Taxonomy" id="30608"/>
    <lineage>
        <taxon>Eukaryota</taxon>
        <taxon>Metazoa</taxon>
        <taxon>Chordata</taxon>
        <taxon>Craniata</taxon>
        <taxon>Vertebrata</taxon>
        <taxon>Euteleostomi</taxon>
        <taxon>Mammalia</taxon>
        <taxon>Eutheria</taxon>
        <taxon>Euarchontoglires</taxon>
        <taxon>Primates</taxon>
        <taxon>Strepsirrhini</taxon>
        <taxon>Lemuriformes</taxon>
        <taxon>Cheirogaleidae</taxon>
        <taxon>Microcebus</taxon>
    </lineage>
</organism>
<evidence type="ECO:0000256" key="11">
    <source>
        <dbReference type="SAM" id="SignalP"/>
    </source>
</evidence>
<evidence type="ECO:0000313" key="13">
    <source>
        <dbReference type="Ensembl" id="ENSMICP00000050954.1"/>
    </source>
</evidence>
<evidence type="ECO:0000256" key="5">
    <source>
        <dbReference type="ARBA" id="ARBA00022989"/>
    </source>
</evidence>
<protein>
    <submittedName>
        <fullName evidence="13">CD200 receptor 1</fullName>
    </submittedName>
</protein>
<comment type="similarity">
    <text evidence="2">Belongs to the CD200R family.</text>
</comment>
<dbReference type="Pfam" id="PF07686">
    <property type="entry name" value="V-set"/>
    <property type="match status" value="1"/>
</dbReference>
<dbReference type="FunFam" id="2.60.40.10:FF:000769">
    <property type="entry name" value="Cell surface glycoprotein CD200 receptor 1"/>
    <property type="match status" value="1"/>
</dbReference>
<accession>A0A8C5YG83</accession>
<keyword evidence="4 11" id="KW-0732">Signal</keyword>
<keyword evidence="5 10" id="KW-1133">Transmembrane helix</keyword>
<dbReference type="OrthoDB" id="8915654at2759"/>
<proteinExistence type="inferred from homology"/>
<keyword evidence="6 10" id="KW-0472">Membrane</keyword>
<dbReference type="InterPro" id="IPR013106">
    <property type="entry name" value="Ig_V-set"/>
</dbReference>
<evidence type="ECO:0000256" key="6">
    <source>
        <dbReference type="ARBA" id="ARBA00023136"/>
    </source>
</evidence>
<dbReference type="GO" id="GO:0038023">
    <property type="term" value="F:signaling receptor activity"/>
    <property type="evidence" value="ECO:0007669"/>
    <property type="project" value="InterPro"/>
</dbReference>
<evidence type="ECO:0000256" key="3">
    <source>
        <dbReference type="ARBA" id="ARBA00022692"/>
    </source>
</evidence>
<dbReference type="FunFam" id="2.60.40.10:FF:000584">
    <property type="entry name" value="Cell surface glycoprotein CD200 receptor 1"/>
    <property type="match status" value="1"/>
</dbReference>
<evidence type="ECO:0000256" key="7">
    <source>
        <dbReference type="ARBA" id="ARBA00023157"/>
    </source>
</evidence>
<evidence type="ECO:0000256" key="2">
    <source>
        <dbReference type="ARBA" id="ARBA00008215"/>
    </source>
</evidence>
<reference evidence="13" key="1">
    <citation type="submission" date="2007-07" db="EMBL/GenBank/DDBJ databases">
        <authorList>
            <consortium name="The Genome Sequencing Platform"/>
            <consortium name="The Genome Assembly Team"/>
            <person name="Lindblad-Toh K."/>
            <person name="DiPalma F."/>
            <person name="Gnerre S."/>
            <person name="Clamp M."/>
            <person name="Lander E.S."/>
        </authorList>
    </citation>
    <scope>NUCLEOTIDE SEQUENCE [LARGE SCALE GENOMIC DNA]</scope>
</reference>
<dbReference type="RefSeq" id="XP_020143108.1">
    <property type="nucleotide sequence ID" value="XM_020287519.1"/>
</dbReference>
<dbReference type="Gene3D" id="2.60.40.10">
    <property type="entry name" value="Immunoglobulins"/>
    <property type="match status" value="2"/>
</dbReference>
<dbReference type="GeneTree" id="ENSGT00390000014496"/>
<dbReference type="Pfam" id="PF08205">
    <property type="entry name" value="C2-set_2"/>
    <property type="match status" value="1"/>
</dbReference>